<accession>A0A9D4F1M3</accession>
<protein>
    <submittedName>
        <fullName evidence="1">Uncharacterized protein</fullName>
    </submittedName>
</protein>
<reference evidence="1" key="2">
    <citation type="submission" date="2020-11" db="EMBL/GenBank/DDBJ databases">
        <authorList>
            <person name="McCartney M.A."/>
            <person name="Auch B."/>
            <person name="Kono T."/>
            <person name="Mallez S."/>
            <person name="Becker A."/>
            <person name="Gohl D.M."/>
            <person name="Silverstein K.A.T."/>
            <person name="Koren S."/>
            <person name="Bechman K.B."/>
            <person name="Herman A."/>
            <person name="Abrahante J.E."/>
            <person name="Garbe J."/>
        </authorList>
    </citation>
    <scope>NUCLEOTIDE SEQUENCE</scope>
    <source>
        <strain evidence="1">Duluth1</strain>
        <tissue evidence="1">Whole animal</tissue>
    </source>
</reference>
<proteinExistence type="predicted"/>
<reference evidence="1" key="1">
    <citation type="journal article" date="2019" name="bioRxiv">
        <title>The Genome of the Zebra Mussel, Dreissena polymorpha: A Resource for Invasive Species Research.</title>
        <authorList>
            <person name="McCartney M.A."/>
            <person name="Auch B."/>
            <person name="Kono T."/>
            <person name="Mallez S."/>
            <person name="Zhang Y."/>
            <person name="Obille A."/>
            <person name="Becker A."/>
            <person name="Abrahante J.E."/>
            <person name="Garbe J."/>
            <person name="Badalamenti J.P."/>
            <person name="Herman A."/>
            <person name="Mangelson H."/>
            <person name="Liachko I."/>
            <person name="Sullivan S."/>
            <person name="Sone E.D."/>
            <person name="Koren S."/>
            <person name="Silverstein K.A.T."/>
            <person name="Beckman K.B."/>
            <person name="Gohl D.M."/>
        </authorList>
    </citation>
    <scope>NUCLEOTIDE SEQUENCE</scope>
    <source>
        <strain evidence="1">Duluth1</strain>
        <tissue evidence="1">Whole animal</tissue>
    </source>
</reference>
<organism evidence="1 2">
    <name type="scientific">Dreissena polymorpha</name>
    <name type="common">Zebra mussel</name>
    <name type="synonym">Mytilus polymorpha</name>
    <dbReference type="NCBI Taxonomy" id="45954"/>
    <lineage>
        <taxon>Eukaryota</taxon>
        <taxon>Metazoa</taxon>
        <taxon>Spiralia</taxon>
        <taxon>Lophotrochozoa</taxon>
        <taxon>Mollusca</taxon>
        <taxon>Bivalvia</taxon>
        <taxon>Autobranchia</taxon>
        <taxon>Heteroconchia</taxon>
        <taxon>Euheterodonta</taxon>
        <taxon>Imparidentia</taxon>
        <taxon>Neoheterodontei</taxon>
        <taxon>Myida</taxon>
        <taxon>Dreissenoidea</taxon>
        <taxon>Dreissenidae</taxon>
        <taxon>Dreissena</taxon>
    </lineage>
</organism>
<name>A0A9D4F1M3_DREPO</name>
<keyword evidence="2" id="KW-1185">Reference proteome</keyword>
<dbReference type="Proteomes" id="UP000828390">
    <property type="component" value="Unassembled WGS sequence"/>
</dbReference>
<sequence length="165" mass="18971">MVHLSSQNFCLRNGTIVLPNPDPARYKNVTLQTSSCESSWRDDYALLVLDNCQMLRLHVVWFKVADADMTSMWQAVPDSDGEEALIMSQPISTKAYYVFCWPPPTTSSNELLPTATYFYELPPTFTPTDQPQPTTTTYQPSQFTTYRILKLMQFIKCVQLYSFKI</sequence>
<evidence type="ECO:0000313" key="1">
    <source>
        <dbReference type="EMBL" id="KAH3789736.1"/>
    </source>
</evidence>
<dbReference type="EMBL" id="JAIWYP010000008">
    <property type="protein sequence ID" value="KAH3789736.1"/>
    <property type="molecule type" value="Genomic_DNA"/>
</dbReference>
<evidence type="ECO:0000313" key="2">
    <source>
        <dbReference type="Proteomes" id="UP000828390"/>
    </source>
</evidence>
<comment type="caution">
    <text evidence="1">The sequence shown here is derived from an EMBL/GenBank/DDBJ whole genome shotgun (WGS) entry which is preliminary data.</text>
</comment>
<gene>
    <name evidence="1" type="ORF">DPMN_167923</name>
</gene>
<dbReference type="AlphaFoldDB" id="A0A9D4F1M3"/>